<evidence type="ECO:0000313" key="2">
    <source>
        <dbReference type="Proteomes" id="UP000319716"/>
    </source>
</evidence>
<sequence>MYQCRNWFKSSGYHYVHYFIHRLPAYIVEAWRAKVVNNISVEKLLIWNLQSMPCK</sequence>
<comment type="caution">
    <text evidence="1">The sequence shown here is derived from an EMBL/GenBank/DDBJ whole genome shotgun (WGS) entry which is preliminary data.</text>
</comment>
<organism evidence="1 2">
    <name type="scientific">Sporolactobacillus inulinus</name>
    <dbReference type="NCBI Taxonomy" id="2078"/>
    <lineage>
        <taxon>Bacteria</taxon>
        <taxon>Bacillati</taxon>
        <taxon>Bacillota</taxon>
        <taxon>Bacilli</taxon>
        <taxon>Bacillales</taxon>
        <taxon>Sporolactobacillaceae</taxon>
        <taxon>Sporolactobacillus</taxon>
    </lineage>
</organism>
<evidence type="ECO:0000313" key="1">
    <source>
        <dbReference type="EMBL" id="GAY79044.1"/>
    </source>
</evidence>
<gene>
    <name evidence="1" type="ORF">NBRC111894_4598</name>
</gene>
<dbReference type="AlphaFoldDB" id="A0A4Y1ZJC3"/>
<proteinExistence type="predicted"/>
<protein>
    <submittedName>
        <fullName evidence="1">Uncharacterized protein</fullName>
    </submittedName>
</protein>
<name>A0A4Y1ZJC3_9BACL</name>
<accession>A0A4Y1ZJC3</accession>
<reference evidence="1 2" key="1">
    <citation type="submission" date="2017-11" db="EMBL/GenBank/DDBJ databases">
        <title>Draft Genome Sequence of Sporolactobacillus inulinus NBRC 111894 Isolated from Koso, a Japanese Sugar-Vegetable Fermented Beverage.</title>
        <authorList>
            <person name="Chiou T.Y."/>
            <person name="Oshima K."/>
            <person name="Suda W."/>
            <person name="Hattori M."/>
            <person name="Takahashi T."/>
        </authorList>
    </citation>
    <scope>NUCLEOTIDE SEQUENCE [LARGE SCALE GENOMIC DNA]</scope>
    <source>
        <strain evidence="1 2">NBRC111894</strain>
    </source>
</reference>
<dbReference type="Proteomes" id="UP000319716">
    <property type="component" value="Unassembled WGS sequence"/>
</dbReference>
<dbReference type="EMBL" id="BEXB01000080">
    <property type="protein sequence ID" value="GAY79044.1"/>
    <property type="molecule type" value="Genomic_DNA"/>
</dbReference>